<dbReference type="OrthoDB" id="5197182at2"/>
<gene>
    <name evidence="1" type="ORF">FMM08_08495</name>
</gene>
<dbReference type="Proteomes" id="UP000321234">
    <property type="component" value="Unassembled WGS sequence"/>
</dbReference>
<evidence type="ECO:0000313" key="1">
    <source>
        <dbReference type="EMBL" id="TXR56762.1"/>
    </source>
</evidence>
<keyword evidence="2" id="KW-1185">Reference proteome</keyword>
<sequence length="170" mass="17697">MGGHGDGYSSTLKTSFDTAAGPAVRHGPQADPDEPPLRAPAVAALEALVVLAAADRIAVELEVPATRDRDWPAPWPLPWGWFRVRGGGDVGVSGGGADGETAAEEAARVADAAHSEVVESLWAHRPTNWPPCPDHPTTHPLQLAAGDDADPRPLWTCPLTGEVVGVLDVS</sequence>
<dbReference type="RefSeq" id="WP_147925891.1">
    <property type="nucleotide sequence ID" value="NZ_VKAC01000004.1"/>
</dbReference>
<proteinExistence type="predicted"/>
<organism evidence="1 2">
    <name type="scientific">Quadrisphaera setariae</name>
    <dbReference type="NCBI Taxonomy" id="2593304"/>
    <lineage>
        <taxon>Bacteria</taxon>
        <taxon>Bacillati</taxon>
        <taxon>Actinomycetota</taxon>
        <taxon>Actinomycetes</taxon>
        <taxon>Kineosporiales</taxon>
        <taxon>Kineosporiaceae</taxon>
        <taxon>Quadrisphaera</taxon>
    </lineage>
</organism>
<protein>
    <submittedName>
        <fullName evidence="1">Uncharacterized protein</fullName>
    </submittedName>
</protein>
<dbReference type="EMBL" id="VKAC01000004">
    <property type="protein sequence ID" value="TXR56762.1"/>
    <property type="molecule type" value="Genomic_DNA"/>
</dbReference>
<reference evidence="1 2" key="1">
    <citation type="submission" date="2019-07" db="EMBL/GenBank/DDBJ databases">
        <title>Quadrisphaera sp. strain DD2A genome sequencing and assembly.</title>
        <authorList>
            <person name="Kim I."/>
        </authorList>
    </citation>
    <scope>NUCLEOTIDE SEQUENCE [LARGE SCALE GENOMIC DNA]</scope>
    <source>
        <strain evidence="1 2">DD2A</strain>
    </source>
</reference>
<dbReference type="AlphaFoldDB" id="A0A5C8ZFX6"/>
<name>A0A5C8ZFX6_9ACTN</name>
<evidence type="ECO:0000313" key="2">
    <source>
        <dbReference type="Proteomes" id="UP000321234"/>
    </source>
</evidence>
<comment type="caution">
    <text evidence="1">The sequence shown here is derived from an EMBL/GenBank/DDBJ whole genome shotgun (WGS) entry which is preliminary data.</text>
</comment>
<accession>A0A5C8ZFX6</accession>